<dbReference type="Proteomes" id="UP000663868">
    <property type="component" value="Unassembled WGS sequence"/>
</dbReference>
<gene>
    <name evidence="1" type="ORF">IZO911_LOCUS41210</name>
    <name evidence="2" type="ORF">KXQ929_LOCUS17683</name>
</gene>
<comment type="caution">
    <text evidence="1">The sequence shown here is derived from an EMBL/GenBank/DDBJ whole genome shotgun (WGS) entry which is preliminary data.</text>
</comment>
<dbReference type="Proteomes" id="UP000663860">
    <property type="component" value="Unassembled WGS sequence"/>
</dbReference>
<evidence type="ECO:0000313" key="2">
    <source>
        <dbReference type="EMBL" id="CAF3812082.1"/>
    </source>
</evidence>
<dbReference type="AlphaFoldDB" id="A0A815N1T5"/>
<dbReference type="EMBL" id="CAJNOE010001524">
    <property type="protein sequence ID" value="CAF1430613.1"/>
    <property type="molecule type" value="Genomic_DNA"/>
</dbReference>
<sequence length="86" mass="10444">MEKFMAERLRIDMSLLPSQHTPKFIFNQFLRFFQINNAMPVFTELNQQFYQQLHQQLLNRITEKEQILHNRMKDPVTNPAILEKKP</sequence>
<name>A0A815N1T5_9BILA</name>
<protein>
    <submittedName>
        <fullName evidence="1">Uncharacterized protein</fullName>
    </submittedName>
</protein>
<reference evidence="1" key="1">
    <citation type="submission" date="2021-02" db="EMBL/GenBank/DDBJ databases">
        <authorList>
            <person name="Nowell W R."/>
        </authorList>
    </citation>
    <scope>NUCLEOTIDE SEQUENCE</scope>
</reference>
<evidence type="ECO:0000313" key="3">
    <source>
        <dbReference type="Proteomes" id="UP000663860"/>
    </source>
</evidence>
<organism evidence="1 3">
    <name type="scientific">Adineta steineri</name>
    <dbReference type="NCBI Taxonomy" id="433720"/>
    <lineage>
        <taxon>Eukaryota</taxon>
        <taxon>Metazoa</taxon>
        <taxon>Spiralia</taxon>
        <taxon>Gnathifera</taxon>
        <taxon>Rotifera</taxon>
        <taxon>Eurotatoria</taxon>
        <taxon>Bdelloidea</taxon>
        <taxon>Adinetida</taxon>
        <taxon>Adinetidae</taxon>
        <taxon>Adineta</taxon>
    </lineage>
</organism>
<dbReference type="EMBL" id="CAJOBB010001120">
    <property type="protein sequence ID" value="CAF3812082.1"/>
    <property type="molecule type" value="Genomic_DNA"/>
</dbReference>
<proteinExistence type="predicted"/>
<evidence type="ECO:0000313" key="1">
    <source>
        <dbReference type="EMBL" id="CAF1430613.1"/>
    </source>
</evidence>
<accession>A0A815N1T5</accession>